<organism evidence="1 2">
    <name type="scientific">Gymnopilus dilepis</name>
    <dbReference type="NCBI Taxonomy" id="231916"/>
    <lineage>
        <taxon>Eukaryota</taxon>
        <taxon>Fungi</taxon>
        <taxon>Dikarya</taxon>
        <taxon>Basidiomycota</taxon>
        <taxon>Agaricomycotina</taxon>
        <taxon>Agaricomycetes</taxon>
        <taxon>Agaricomycetidae</taxon>
        <taxon>Agaricales</taxon>
        <taxon>Agaricineae</taxon>
        <taxon>Hymenogastraceae</taxon>
        <taxon>Gymnopilus</taxon>
    </lineage>
</organism>
<name>A0A409XXX0_9AGAR</name>
<comment type="caution">
    <text evidence="1">The sequence shown here is derived from an EMBL/GenBank/DDBJ whole genome shotgun (WGS) entry which is preliminary data.</text>
</comment>
<dbReference type="InParanoid" id="A0A409XXX0"/>
<dbReference type="AlphaFoldDB" id="A0A409XXX0"/>
<evidence type="ECO:0000313" key="1">
    <source>
        <dbReference type="EMBL" id="PPQ95586.1"/>
    </source>
</evidence>
<dbReference type="EMBL" id="NHYE01001421">
    <property type="protein sequence ID" value="PPQ95586.1"/>
    <property type="molecule type" value="Genomic_DNA"/>
</dbReference>
<reference evidence="1 2" key="1">
    <citation type="journal article" date="2018" name="Evol. Lett.">
        <title>Horizontal gene cluster transfer increased hallucinogenic mushroom diversity.</title>
        <authorList>
            <person name="Reynolds H.T."/>
            <person name="Vijayakumar V."/>
            <person name="Gluck-Thaler E."/>
            <person name="Korotkin H.B."/>
            <person name="Matheny P.B."/>
            <person name="Slot J.C."/>
        </authorList>
    </citation>
    <scope>NUCLEOTIDE SEQUENCE [LARGE SCALE GENOMIC DNA]</scope>
    <source>
        <strain evidence="1 2">SRW20</strain>
    </source>
</reference>
<keyword evidence="2" id="KW-1185">Reference proteome</keyword>
<gene>
    <name evidence="1" type="ORF">CVT26_008615</name>
</gene>
<accession>A0A409XXX0</accession>
<sequence>MDGTGVRLCLYSSKKGLYPAHLDFRLLQGEAIFDNAPNSFENTQQAADIALTPTLPALLPFGSQVQGNSEPGRVVFSTARDSLLNTTLCRFYPPTHVLEGRISLCASSSTRATSACQSAVSQYDYRDKKGLPSFVLILTMCT</sequence>
<protein>
    <submittedName>
        <fullName evidence="1">Uncharacterized protein</fullName>
    </submittedName>
</protein>
<proteinExistence type="predicted"/>
<evidence type="ECO:0000313" key="2">
    <source>
        <dbReference type="Proteomes" id="UP000284706"/>
    </source>
</evidence>
<dbReference type="Proteomes" id="UP000284706">
    <property type="component" value="Unassembled WGS sequence"/>
</dbReference>